<organism evidence="1 2">
    <name type="scientific">Alloprevotella tannerae ATCC 51259</name>
    <dbReference type="NCBI Taxonomy" id="626522"/>
    <lineage>
        <taxon>Bacteria</taxon>
        <taxon>Pseudomonadati</taxon>
        <taxon>Bacteroidota</taxon>
        <taxon>Bacteroidia</taxon>
        <taxon>Bacteroidales</taxon>
        <taxon>Prevotellaceae</taxon>
        <taxon>Alloprevotella</taxon>
    </lineage>
</organism>
<accession>C9LKE1</accession>
<name>C9LKE1_9BACT</name>
<evidence type="ECO:0000313" key="2">
    <source>
        <dbReference type="Proteomes" id="UP000003460"/>
    </source>
</evidence>
<dbReference type="STRING" id="626522.GCWU000325_02706"/>
<keyword evidence="2" id="KW-1185">Reference proteome</keyword>
<dbReference type="Proteomes" id="UP000003460">
    <property type="component" value="Unassembled WGS sequence"/>
</dbReference>
<reference evidence="1" key="1">
    <citation type="submission" date="2009-09" db="EMBL/GenBank/DDBJ databases">
        <authorList>
            <person name="Weinstock G."/>
            <person name="Sodergren E."/>
            <person name="Clifton S."/>
            <person name="Fulton L."/>
            <person name="Fulton B."/>
            <person name="Courtney L."/>
            <person name="Fronick C."/>
            <person name="Harrison M."/>
            <person name="Strong C."/>
            <person name="Farmer C."/>
            <person name="Delahaunty K."/>
            <person name="Markovic C."/>
            <person name="Hall O."/>
            <person name="Minx P."/>
            <person name="Tomlinson C."/>
            <person name="Mitreva M."/>
            <person name="Nelson J."/>
            <person name="Hou S."/>
            <person name="Wollam A."/>
            <person name="Pepin K.H."/>
            <person name="Johnson M."/>
            <person name="Bhonagiri V."/>
            <person name="Nash W.E."/>
            <person name="Warren W."/>
            <person name="Chinwalla A."/>
            <person name="Mardis E.R."/>
            <person name="Wilson R.K."/>
        </authorList>
    </citation>
    <scope>NUCLEOTIDE SEQUENCE [LARGE SCALE GENOMIC DNA]</scope>
    <source>
        <strain evidence="1">ATCC 51259</strain>
    </source>
</reference>
<sequence>MSLQGDTFVSTCRDLHLYSLIQSSQQVETLNIRLSISQKTSSN</sequence>
<dbReference type="HOGENOM" id="CLU_3237900_0_0_10"/>
<dbReference type="EMBL" id="ACIJ02000028">
    <property type="protein sequence ID" value="EEX70663.1"/>
    <property type="molecule type" value="Genomic_DNA"/>
</dbReference>
<proteinExistence type="predicted"/>
<comment type="caution">
    <text evidence="1">The sequence shown here is derived from an EMBL/GenBank/DDBJ whole genome shotgun (WGS) entry which is preliminary data.</text>
</comment>
<protein>
    <submittedName>
        <fullName evidence="1">Uncharacterized protein</fullName>
    </submittedName>
</protein>
<dbReference type="AlphaFoldDB" id="C9LKE1"/>
<gene>
    <name evidence="1" type="ORF">GCWU000325_02706</name>
</gene>
<evidence type="ECO:0000313" key="1">
    <source>
        <dbReference type="EMBL" id="EEX70663.1"/>
    </source>
</evidence>